<organism evidence="3 4">
    <name type="scientific">Deinococcus sedimenti</name>
    <dbReference type="NCBI Taxonomy" id="1867090"/>
    <lineage>
        <taxon>Bacteria</taxon>
        <taxon>Thermotogati</taxon>
        <taxon>Deinococcota</taxon>
        <taxon>Deinococci</taxon>
        <taxon>Deinococcales</taxon>
        <taxon>Deinococcaceae</taxon>
        <taxon>Deinococcus</taxon>
    </lineage>
</organism>
<dbReference type="InterPro" id="IPR000014">
    <property type="entry name" value="PAS"/>
</dbReference>
<dbReference type="InterPro" id="IPR000160">
    <property type="entry name" value="GGDEF_dom"/>
</dbReference>
<sequence length="814" mass="86865">MPYPPCAPEPTFDGHLYLTADRSGVITYANGAASRWLRRAGAESSELIGVRLTDTLAPGCTVRARLGAAPVVGQPCGTCSQLTVRTTLDGYEVHGPLSLAAPADREDLAERLNAAPHVDDVVQVILNHPAWQALSVQVALFDGVGSALRVLRAGPTGPVLTQQVPVHAPHPLSAAFHGGSPASSAPAAWAGTGLLVRPDASSLVTLPLKVAGRPLGLIVLEYARPATPDRAWSLAALCSAALDRAAHADEASRGQLRYRTLLESTHAALWELDRDFAIQGESPNWEALTGQRFEEYAGRGYLDVLHPQDRARLEADIARGIQGTAPFELRGRMRRADGQYRHVAALALPVPEQRGHGHGWAGSIQDVTEEIWAAEWEGPAQHLLTLSVQGGPAWPTFRAVLAELVRVGGAAGGVLVEVRDRRSTLRPVARQGQVSAPMGELTRMAGQVGALAAAEQPTWRTNERPDAGARRDVLAVPLRHDGQLIALGLLYLPGGSLNATDLEHLRWLQAHLAPVMHSAQLRDALERSEAQARSIVSALDEGVILMDVQGRLMTANRAARELLDLPRDLPLHLQLTWDLDNERGERLTREQHPAAVALRSAHAVRRVILARTRSGGGRLWLSMNAIPLEDRSGVVVSFSDVTEAVTLRQQLTEQALQDDLTGLGNRRAFQRAVRDLCGARAAALLIDVDHFKAVNDTHGHHVGDDLLRALAARLRALAPAPAVVARLGGDEFGIVHPDLPAGAAARLAQAIVQGVARPVELGSVSAQVSASVGVATLECVPDGDLHRAADLAMYAVKRAGKAGWQAFEAPATTA</sequence>
<dbReference type="InterPro" id="IPR001610">
    <property type="entry name" value="PAC"/>
</dbReference>
<dbReference type="SUPFAM" id="SSF55781">
    <property type="entry name" value="GAF domain-like"/>
    <property type="match status" value="2"/>
</dbReference>
<dbReference type="RefSeq" id="WP_189074002.1">
    <property type="nucleotide sequence ID" value="NZ_BMQN01000009.1"/>
</dbReference>
<dbReference type="SMART" id="SM00086">
    <property type="entry name" value="PAC"/>
    <property type="match status" value="2"/>
</dbReference>
<dbReference type="CDD" id="cd01949">
    <property type="entry name" value="GGDEF"/>
    <property type="match status" value="1"/>
</dbReference>
<evidence type="ECO:0000259" key="2">
    <source>
        <dbReference type="PROSITE" id="PS50887"/>
    </source>
</evidence>
<dbReference type="InterPro" id="IPR029016">
    <property type="entry name" value="GAF-like_dom_sf"/>
</dbReference>
<evidence type="ECO:0008006" key="5">
    <source>
        <dbReference type="Google" id="ProtNLM"/>
    </source>
</evidence>
<protein>
    <recommendedName>
        <fullName evidence="5">Diguanylate cyclase</fullName>
    </recommendedName>
</protein>
<reference evidence="4" key="1">
    <citation type="journal article" date="2019" name="Int. J. Syst. Evol. Microbiol.">
        <title>The Global Catalogue of Microorganisms (GCM) 10K type strain sequencing project: providing services to taxonomists for standard genome sequencing and annotation.</title>
        <authorList>
            <consortium name="The Broad Institute Genomics Platform"/>
            <consortium name="The Broad Institute Genome Sequencing Center for Infectious Disease"/>
            <person name="Wu L."/>
            <person name="Ma J."/>
        </authorList>
    </citation>
    <scope>NUCLEOTIDE SEQUENCE [LARGE SCALE GENOMIC DNA]</scope>
    <source>
        <strain evidence="4">JCM 31405</strain>
    </source>
</reference>
<dbReference type="PANTHER" id="PTHR44757">
    <property type="entry name" value="DIGUANYLATE CYCLASE DGCP"/>
    <property type="match status" value="1"/>
</dbReference>
<dbReference type="SMART" id="SM00267">
    <property type="entry name" value="GGDEF"/>
    <property type="match status" value="1"/>
</dbReference>
<evidence type="ECO:0000313" key="4">
    <source>
        <dbReference type="Proteomes" id="UP000644548"/>
    </source>
</evidence>
<name>A0ABQ2S9N6_9DEIO</name>
<dbReference type="SMART" id="SM00091">
    <property type="entry name" value="PAS"/>
    <property type="match status" value="2"/>
</dbReference>
<dbReference type="Gene3D" id="3.30.450.20">
    <property type="entry name" value="PAS domain"/>
    <property type="match status" value="3"/>
</dbReference>
<dbReference type="Proteomes" id="UP000644548">
    <property type="component" value="Unassembled WGS sequence"/>
</dbReference>
<dbReference type="SUPFAM" id="SSF55785">
    <property type="entry name" value="PYP-like sensor domain (PAS domain)"/>
    <property type="match status" value="2"/>
</dbReference>
<dbReference type="InterPro" id="IPR035965">
    <property type="entry name" value="PAS-like_dom_sf"/>
</dbReference>
<dbReference type="CDD" id="cd00130">
    <property type="entry name" value="PAS"/>
    <property type="match status" value="1"/>
</dbReference>
<dbReference type="PANTHER" id="PTHR44757:SF2">
    <property type="entry name" value="BIOFILM ARCHITECTURE MAINTENANCE PROTEIN MBAA"/>
    <property type="match status" value="1"/>
</dbReference>
<dbReference type="Pfam" id="PF00990">
    <property type="entry name" value="GGDEF"/>
    <property type="match status" value="1"/>
</dbReference>
<dbReference type="InterPro" id="IPR013655">
    <property type="entry name" value="PAS_fold_3"/>
</dbReference>
<proteinExistence type="predicted"/>
<dbReference type="InterPro" id="IPR043128">
    <property type="entry name" value="Rev_trsase/Diguanyl_cyclase"/>
</dbReference>
<dbReference type="Pfam" id="PF08447">
    <property type="entry name" value="PAS_3"/>
    <property type="match status" value="1"/>
</dbReference>
<accession>A0ABQ2S9N6</accession>
<evidence type="ECO:0000259" key="1">
    <source>
        <dbReference type="PROSITE" id="PS50112"/>
    </source>
</evidence>
<feature type="domain" description="PAS" evidence="1">
    <location>
        <begin position="528"/>
        <end position="568"/>
    </location>
</feature>
<dbReference type="NCBIfam" id="TIGR00254">
    <property type="entry name" value="GGDEF"/>
    <property type="match status" value="1"/>
</dbReference>
<dbReference type="InterPro" id="IPR029787">
    <property type="entry name" value="Nucleotide_cyclase"/>
</dbReference>
<dbReference type="Gene3D" id="3.30.450.40">
    <property type="match status" value="1"/>
</dbReference>
<keyword evidence="4" id="KW-1185">Reference proteome</keyword>
<feature type="domain" description="GGDEF" evidence="2">
    <location>
        <begin position="679"/>
        <end position="809"/>
    </location>
</feature>
<dbReference type="PROSITE" id="PS50887">
    <property type="entry name" value="GGDEF"/>
    <property type="match status" value="1"/>
</dbReference>
<dbReference type="SUPFAM" id="SSF55073">
    <property type="entry name" value="Nucleotide cyclase"/>
    <property type="match status" value="1"/>
</dbReference>
<dbReference type="InterPro" id="IPR052155">
    <property type="entry name" value="Biofilm_reg_signaling"/>
</dbReference>
<dbReference type="NCBIfam" id="TIGR00229">
    <property type="entry name" value="sensory_box"/>
    <property type="match status" value="1"/>
</dbReference>
<dbReference type="Pfam" id="PF12860">
    <property type="entry name" value="PAS_7"/>
    <property type="match status" value="1"/>
</dbReference>
<dbReference type="Gene3D" id="3.30.70.270">
    <property type="match status" value="1"/>
</dbReference>
<feature type="domain" description="PAS" evidence="1">
    <location>
        <begin position="254"/>
        <end position="324"/>
    </location>
</feature>
<gene>
    <name evidence="3" type="ORF">GCM10008960_30230</name>
</gene>
<evidence type="ECO:0000313" key="3">
    <source>
        <dbReference type="EMBL" id="GGS01479.1"/>
    </source>
</evidence>
<dbReference type="PROSITE" id="PS50112">
    <property type="entry name" value="PAS"/>
    <property type="match status" value="2"/>
</dbReference>
<dbReference type="EMBL" id="BMQN01000009">
    <property type="protein sequence ID" value="GGS01479.1"/>
    <property type="molecule type" value="Genomic_DNA"/>
</dbReference>
<comment type="caution">
    <text evidence="3">The sequence shown here is derived from an EMBL/GenBank/DDBJ whole genome shotgun (WGS) entry which is preliminary data.</text>
</comment>